<dbReference type="Proteomes" id="UP000199245">
    <property type="component" value="Unassembled WGS sequence"/>
</dbReference>
<dbReference type="PROSITE" id="PS50937">
    <property type="entry name" value="HTH_MERR_2"/>
    <property type="match status" value="1"/>
</dbReference>
<dbReference type="InterPro" id="IPR000551">
    <property type="entry name" value="MerR-type_HTH_dom"/>
</dbReference>
<keyword evidence="1" id="KW-0238">DNA-binding</keyword>
<accession>A0A1G6N7H4</accession>
<dbReference type="RefSeq" id="WP_092080244.1">
    <property type="nucleotide sequence ID" value="NZ_FMZW01000004.1"/>
</dbReference>
<feature type="domain" description="HTH merR-type" evidence="2">
    <location>
        <begin position="27"/>
        <end position="96"/>
    </location>
</feature>
<evidence type="ECO:0000256" key="1">
    <source>
        <dbReference type="ARBA" id="ARBA00023125"/>
    </source>
</evidence>
<reference evidence="3 4" key="1">
    <citation type="submission" date="2016-10" db="EMBL/GenBank/DDBJ databases">
        <authorList>
            <person name="de Groot N.N."/>
        </authorList>
    </citation>
    <scope>NUCLEOTIDE SEQUENCE [LARGE SCALE GENOMIC DNA]</scope>
    <source>
        <strain evidence="3 4">R5</strain>
    </source>
</reference>
<evidence type="ECO:0000313" key="3">
    <source>
        <dbReference type="EMBL" id="SDC63790.1"/>
    </source>
</evidence>
<dbReference type="PANTHER" id="PTHR30204:SF0">
    <property type="entry name" value="REDOX-SENSITIVE TRANSCRIPTIONAL ACTIVATOR SOXR"/>
    <property type="match status" value="1"/>
</dbReference>
<gene>
    <name evidence="3" type="ORF">SAMN05216337_100444</name>
</gene>
<dbReference type="Gene3D" id="1.10.1660.10">
    <property type="match status" value="1"/>
</dbReference>
<dbReference type="SUPFAM" id="SSF46955">
    <property type="entry name" value="Putative DNA-binding domain"/>
    <property type="match status" value="1"/>
</dbReference>
<evidence type="ECO:0000259" key="2">
    <source>
        <dbReference type="PROSITE" id="PS50937"/>
    </source>
</evidence>
<organism evidence="3 4">
    <name type="scientific">Bradyrhizobium brasilense</name>
    <dbReference type="NCBI Taxonomy" id="1419277"/>
    <lineage>
        <taxon>Bacteria</taxon>
        <taxon>Pseudomonadati</taxon>
        <taxon>Pseudomonadota</taxon>
        <taxon>Alphaproteobacteria</taxon>
        <taxon>Hyphomicrobiales</taxon>
        <taxon>Nitrobacteraceae</taxon>
        <taxon>Bradyrhizobium</taxon>
    </lineage>
</organism>
<sequence length="142" mass="16816">MELPNRSRMNLAGQYACPEWTWPADELIHIREMSERTSVPASALRYYEKLGLITSERETRESQRRYSKSTFYKIILITLAQSAGFNLDEIAEQLRNLPDIHPLPPKVWGPLHKIWERRIDQRVAELRQLKINLRRCTREASR</sequence>
<dbReference type="GO" id="GO:0003677">
    <property type="term" value="F:DNA binding"/>
    <property type="evidence" value="ECO:0007669"/>
    <property type="project" value="UniProtKB-KW"/>
</dbReference>
<dbReference type="SMART" id="SM00422">
    <property type="entry name" value="HTH_MERR"/>
    <property type="match status" value="1"/>
</dbReference>
<dbReference type="InterPro" id="IPR009061">
    <property type="entry name" value="DNA-bd_dom_put_sf"/>
</dbReference>
<dbReference type="AlphaFoldDB" id="A0A1G6N7H4"/>
<dbReference type="PANTHER" id="PTHR30204">
    <property type="entry name" value="REDOX-CYCLING DRUG-SENSING TRANSCRIPTIONAL ACTIVATOR SOXR"/>
    <property type="match status" value="1"/>
</dbReference>
<evidence type="ECO:0000313" key="4">
    <source>
        <dbReference type="Proteomes" id="UP000199245"/>
    </source>
</evidence>
<dbReference type="EMBL" id="FMZW01000004">
    <property type="protein sequence ID" value="SDC63790.1"/>
    <property type="molecule type" value="Genomic_DNA"/>
</dbReference>
<dbReference type="GO" id="GO:0003700">
    <property type="term" value="F:DNA-binding transcription factor activity"/>
    <property type="evidence" value="ECO:0007669"/>
    <property type="project" value="InterPro"/>
</dbReference>
<name>A0A1G6N7H4_9BRAD</name>
<dbReference type="Pfam" id="PF13411">
    <property type="entry name" value="MerR_1"/>
    <property type="match status" value="1"/>
</dbReference>
<proteinExistence type="predicted"/>
<protein>
    <submittedName>
        <fullName evidence="3">MerR family transcriptional regulator, redox-sensitive transcriptional activator SoxR</fullName>
    </submittedName>
</protein>
<dbReference type="InterPro" id="IPR047057">
    <property type="entry name" value="MerR_fam"/>
</dbReference>